<comment type="caution">
    <text evidence="1">The sequence shown here is derived from an EMBL/GenBank/DDBJ whole genome shotgun (WGS) entry which is preliminary data.</text>
</comment>
<evidence type="ECO:0000313" key="2">
    <source>
        <dbReference type="Proteomes" id="UP001345963"/>
    </source>
</evidence>
<accession>A0ABU7AXU5</accession>
<name>A0ABU7AXU5_9TELE</name>
<organism evidence="1 2">
    <name type="scientific">Ataeniobius toweri</name>
    <dbReference type="NCBI Taxonomy" id="208326"/>
    <lineage>
        <taxon>Eukaryota</taxon>
        <taxon>Metazoa</taxon>
        <taxon>Chordata</taxon>
        <taxon>Craniata</taxon>
        <taxon>Vertebrata</taxon>
        <taxon>Euteleostomi</taxon>
        <taxon>Actinopterygii</taxon>
        <taxon>Neopterygii</taxon>
        <taxon>Teleostei</taxon>
        <taxon>Neoteleostei</taxon>
        <taxon>Acanthomorphata</taxon>
        <taxon>Ovalentaria</taxon>
        <taxon>Atherinomorphae</taxon>
        <taxon>Cyprinodontiformes</taxon>
        <taxon>Goodeidae</taxon>
        <taxon>Ataeniobius</taxon>
    </lineage>
</organism>
<reference evidence="1 2" key="1">
    <citation type="submission" date="2021-07" db="EMBL/GenBank/DDBJ databases">
        <authorList>
            <person name="Palmer J.M."/>
        </authorList>
    </citation>
    <scope>NUCLEOTIDE SEQUENCE [LARGE SCALE GENOMIC DNA]</scope>
    <source>
        <strain evidence="1 2">AT_MEX2019</strain>
        <tissue evidence="1">Muscle</tissue>
    </source>
</reference>
<gene>
    <name evidence="1" type="ORF">ATANTOWER_014352</name>
</gene>
<protein>
    <submittedName>
        <fullName evidence="1">Uncharacterized protein</fullName>
    </submittedName>
</protein>
<sequence>MDGQENKLLEAVKDLKLVLRFSFQLYMDPERKARATVEWFTLKPIHYTPPNQRIPVFQSLPLLQVYCIRFGVEKLPWSAQSPDFNLLKQLFKYLLLAIVGPSTN</sequence>
<dbReference type="EMBL" id="JAHUTI010032498">
    <property type="protein sequence ID" value="MED6243062.1"/>
    <property type="molecule type" value="Genomic_DNA"/>
</dbReference>
<keyword evidence="2" id="KW-1185">Reference proteome</keyword>
<proteinExistence type="predicted"/>
<evidence type="ECO:0000313" key="1">
    <source>
        <dbReference type="EMBL" id="MED6243062.1"/>
    </source>
</evidence>
<dbReference type="Proteomes" id="UP001345963">
    <property type="component" value="Unassembled WGS sequence"/>
</dbReference>